<dbReference type="RefSeq" id="WP_152623263.1">
    <property type="nucleotide sequence ID" value="NZ_JQKF01000060.1"/>
</dbReference>
<dbReference type="Pfam" id="PF00296">
    <property type="entry name" value="Bac_luciferase"/>
    <property type="match status" value="1"/>
</dbReference>
<dbReference type="EC" id="1.1.98.2" evidence="3"/>
<dbReference type="Proteomes" id="UP000032336">
    <property type="component" value="Unassembled WGS sequence"/>
</dbReference>
<dbReference type="AlphaFoldDB" id="A0A0D8FT61"/>
<sequence length="314" mass="34105">MIRGLLLPSRGCSPREAVLTAMEAEKLGYDSIWAPEVASNDAFAILGAIAFNTTRIRVGTGIVPIFTRSPALLAMAASTIADLTMGRAILGIGVSTPTIVREWHGREYKHPLSAMRDTIAIVRQGFLGTVTDYRGNDANSTGFRLDRPPDVAPPIYVAALGPAMRALAREVGDGVILNFLPASLAEMVVSEFSAHRDGFESVTFVHLAVQDSDGFAEARLRREIASYCQVREYRSWLLSCGLRAVEYGVDVGINEIAKTLDADFVRDVAVVGNATYCRERLNSLERLGITPIVVPVTAYGELEEYRSVMRAVAP</sequence>
<dbReference type="PANTHER" id="PTHR43244:SF1">
    <property type="entry name" value="5,10-METHYLENETETRAHYDROMETHANOPTERIN REDUCTASE"/>
    <property type="match status" value="1"/>
</dbReference>
<evidence type="ECO:0000259" key="2">
    <source>
        <dbReference type="Pfam" id="PF00296"/>
    </source>
</evidence>
<feature type="domain" description="Luciferase-like" evidence="2">
    <location>
        <begin position="13"/>
        <end position="290"/>
    </location>
</feature>
<dbReference type="EMBL" id="JXUW01000041">
    <property type="protein sequence ID" value="KJE75437.1"/>
    <property type="molecule type" value="Genomic_DNA"/>
</dbReference>
<dbReference type="InterPro" id="IPR011251">
    <property type="entry name" value="Luciferase-like_dom"/>
</dbReference>
<evidence type="ECO:0000313" key="4">
    <source>
        <dbReference type="Proteomes" id="UP000032336"/>
    </source>
</evidence>
<keyword evidence="4" id="KW-1185">Reference proteome</keyword>
<dbReference type="OrthoDB" id="3457164at2"/>
<dbReference type="SUPFAM" id="SSF51679">
    <property type="entry name" value="Bacterial luciferase-like"/>
    <property type="match status" value="1"/>
</dbReference>
<dbReference type="CDD" id="cd01097">
    <property type="entry name" value="Tetrahydromethanopterin_reductase"/>
    <property type="match status" value="1"/>
</dbReference>
<protein>
    <submittedName>
        <fullName evidence="3">F420-dependent glucose-6-phosphate dehydrogenase</fullName>
        <ecNumber evidence="3">1.1.98.2</ecNumber>
    </submittedName>
</protein>
<comment type="caution">
    <text evidence="3">The sequence shown here is derived from an EMBL/GenBank/DDBJ whole genome shotgun (WGS) entry which is preliminary data.</text>
</comment>
<dbReference type="GO" id="GO:0052749">
    <property type="term" value="F:glucose-6-phosphate dehydrogenase (coenzyme F420) activity"/>
    <property type="evidence" value="ECO:0007669"/>
    <property type="project" value="UniProtKB-EC"/>
</dbReference>
<reference evidence="3 4" key="1">
    <citation type="submission" date="2015-01" db="EMBL/GenBank/DDBJ databases">
        <title>Draft genome of the acidophilic iron oxidizer Ferrimicrobium acidiphilum strain T23.</title>
        <authorList>
            <person name="Poehlein A."/>
            <person name="Eisen S."/>
            <person name="Schloemann M."/>
            <person name="Johnson B.D."/>
            <person name="Daniel R."/>
            <person name="Muehling M."/>
        </authorList>
    </citation>
    <scope>NUCLEOTIDE SEQUENCE [LARGE SCALE GENOMIC DNA]</scope>
    <source>
        <strain evidence="3 4">T23</strain>
    </source>
</reference>
<keyword evidence="1 3" id="KW-0560">Oxidoreductase</keyword>
<evidence type="ECO:0000256" key="1">
    <source>
        <dbReference type="ARBA" id="ARBA00023002"/>
    </source>
</evidence>
<dbReference type="Gene3D" id="3.20.20.30">
    <property type="entry name" value="Luciferase-like domain"/>
    <property type="match status" value="1"/>
</dbReference>
<accession>A0A0D8FT61</accession>
<dbReference type="InterPro" id="IPR036661">
    <property type="entry name" value="Luciferase-like_sf"/>
</dbReference>
<gene>
    <name evidence="3" type="primary">fgd1</name>
    <name evidence="3" type="ORF">FEAC_28130</name>
</gene>
<dbReference type="eggNOG" id="COG2141">
    <property type="taxonomic scope" value="Bacteria"/>
</dbReference>
<dbReference type="GO" id="GO:0016705">
    <property type="term" value="F:oxidoreductase activity, acting on paired donors, with incorporation or reduction of molecular oxygen"/>
    <property type="evidence" value="ECO:0007669"/>
    <property type="project" value="InterPro"/>
</dbReference>
<organism evidence="3 4">
    <name type="scientific">Ferrimicrobium acidiphilum DSM 19497</name>
    <dbReference type="NCBI Taxonomy" id="1121877"/>
    <lineage>
        <taxon>Bacteria</taxon>
        <taxon>Bacillati</taxon>
        <taxon>Actinomycetota</taxon>
        <taxon>Acidimicrobiia</taxon>
        <taxon>Acidimicrobiales</taxon>
        <taxon>Acidimicrobiaceae</taxon>
        <taxon>Ferrimicrobium</taxon>
    </lineage>
</organism>
<dbReference type="PANTHER" id="PTHR43244">
    <property type="match status" value="1"/>
</dbReference>
<dbReference type="GeneID" id="78373781"/>
<evidence type="ECO:0000313" key="3">
    <source>
        <dbReference type="EMBL" id="KJE75437.1"/>
    </source>
</evidence>
<proteinExistence type="predicted"/>
<dbReference type="InterPro" id="IPR050564">
    <property type="entry name" value="F420-G6PD/mer"/>
</dbReference>
<dbReference type="STRING" id="1121877.FEAC_28130"/>
<name>A0A0D8FT61_9ACTN</name>